<dbReference type="EMBL" id="KN818428">
    <property type="protein sequence ID" value="KIL56337.1"/>
    <property type="molecule type" value="Genomic_DNA"/>
</dbReference>
<dbReference type="InParanoid" id="A0A0C2W5C0"/>
<sequence length="58" mass="6825">MVTYEYIIKRAELRVTQWACRDHFNTLLTCLSTHNRVSSDTTNASTIVSPRFCDMRRD</sequence>
<name>A0A0C2W5C0_AMAMK</name>
<organism evidence="1 2">
    <name type="scientific">Amanita muscaria (strain Koide BX008)</name>
    <dbReference type="NCBI Taxonomy" id="946122"/>
    <lineage>
        <taxon>Eukaryota</taxon>
        <taxon>Fungi</taxon>
        <taxon>Dikarya</taxon>
        <taxon>Basidiomycota</taxon>
        <taxon>Agaricomycotina</taxon>
        <taxon>Agaricomycetes</taxon>
        <taxon>Agaricomycetidae</taxon>
        <taxon>Agaricales</taxon>
        <taxon>Pluteineae</taxon>
        <taxon>Amanitaceae</taxon>
        <taxon>Amanita</taxon>
    </lineage>
</organism>
<keyword evidence="2" id="KW-1185">Reference proteome</keyword>
<gene>
    <name evidence="1" type="ORF">M378DRAFT_172810</name>
</gene>
<evidence type="ECO:0000313" key="2">
    <source>
        <dbReference type="Proteomes" id="UP000054549"/>
    </source>
</evidence>
<accession>A0A0C2W5C0</accession>
<feature type="non-terminal residue" evidence="1">
    <location>
        <position position="58"/>
    </location>
</feature>
<dbReference type="Proteomes" id="UP000054549">
    <property type="component" value="Unassembled WGS sequence"/>
</dbReference>
<dbReference type="AlphaFoldDB" id="A0A0C2W5C0"/>
<reference evidence="1 2" key="1">
    <citation type="submission" date="2014-04" db="EMBL/GenBank/DDBJ databases">
        <title>Evolutionary Origins and Diversification of the Mycorrhizal Mutualists.</title>
        <authorList>
            <consortium name="DOE Joint Genome Institute"/>
            <consortium name="Mycorrhizal Genomics Consortium"/>
            <person name="Kohler A."/>
            <person name="Kuo A."/>
            <person name="Nagy L.G."/>
            <person name="Floudas D."/>
            <person name="Copeland A."/>
            <person name="Barry K.W."/>
            <person name="Cichocki N."/>
            <person name="Veneault-Fourrey C."/>
            <person name="LaButti K."/>
            <person name="Lindquist E.A."/>
            <person name="Lipzen A."/>
            <person name="Lundell T."/>
            <person name="Morin E."/>
            <person name="Murat C."/>
            <person name="Riley R."/>
            <person name="Ohm R."/>
            <person name="Sun H."/>
            <person name="Tunlid A."/>
            <person name="Henrissat B."/>
            <person name="Grigoriev I.V."/>
            <person name="Hibbett D.S."/>
            <person name="Martin F."/>
        </authorList>
    </citation>
    <scope>NUCLEOTIDE SEQUENCE [LARGE SCALE GENOMIC DNA]</scope>
    <source>
        <strain evidence="1 2">Koide BX008</strain>
    </source>
</reference>
<dbReference type="HOGENOM" id="CLU_2978656_0_0_1"/>
<protein>
    <submittedName>
        <fullName evidence="1">Uncharacterized protein</fullName>
    </submittedName>
</protein>
<proteinExistence type="predicted"/>
<evidence type="ECO:0000313" key="1">
    <source>
        <dbReference type="EMBL" id="KIL56337.1"/>
    </source>
</evidence>